<evidence type="ECO:0000256" key="3">
    <source>
        <dbReference type="ARBA" id="ARBA00022840"/>
    </source>
</evidence>
<evidence type="ECO:0000256" key="5">
    <source>
        <dbReference type="RuleBase" id="RU361200"/>
    </source>
</evidence>
<dbReference type="Gene3D" id="3.30.1490.20">
    <property type="entry name" value="ATP-grasp fold, A domain"/>
    <property type="match status" value="1"/>
</dbReference>
<feature type="binding site" evidence="4">
    <location>
        <begin position="257"/>
        <end position="258"/>
    </location>
    <ligand>
        <name>ATP</name>
        <dbReference type="ChEBI" id="CHEBI:30616"/>
    </ligand>
</feature>
<dbReference type="Pfam" id="PF22660">
    <property type="entry name" value="RS_preATP-grasp-like"/>
    <property type="match status" value="1"/>
</dbReference>
<dbReference type="NCBIfam" id="TIGR01161">
    <property type="entry name" value="purK"/>
    <property type="match status" value="1"/>
</dbReference>
<comment type="function">
    <text evidence="5">Catalyzes the ATP-dependent conversion of 5-aminoimidazole ribonucleotide (AIR) and HCO(3)- to N5-carboxyaminoimidazole ribonucleotide (N5-CAIR).</text>
</comment>
<evidence type="ECO:0000313" key="8">
    <source>
        <dbReference type="Proteomes" id="UP000263900"/>
    </source>
</evidence>
<keyword evidence="4 5" id="KW-0436">Ligase</keyword>
<evidence type="ECO:0000256" key="2">
    <source>
        <dbReference type="ARBA" id="ARBA00022755"/>
    </source>
</evidence>
<dbReference type="InterPro" id="IPR003135">
    <property type="entry name" value="ATP-grasp_carboxylate-amine"/>
</dbReference>
<dbReference type="InterPro" id="IPR005875">
    <property type="entry name" value="PurK"/>
</dbReference>
<comment type="pathway">
    <text evidence="4 5">Purine metabolism; IMP biosynthesis via de novo pathway; 5-amino-1-(5-phospho-D-ribosyl)imidazole-4-carboxylate from 5-amino-1-(5-phospho-D-ribosyl)imidazole (N5-CAIR route): step 1/2.</text>
</comment>
<feature type="binding site" evidence="4">
    <location>
        <position position="178"/>
    </location>
    <ligand>
        <name>ATP</name>
        <dbReference type="ChEBI" id="CHEBI:30616"/>
    </ligand>
</feature>
<dbReference type="KEGG" id="pseg:D3H65_12310"/>
<dbReference type="SUPFAM" id="SSF52440">
    <property type="entry name" value="PreATP-grasp domain"/>
    <property type="match status" value="1"/>
</dbReference>
<dbReference type="UniPathway" id="UPA00074">
    <property type="reaction ID" value="UER00942"/>
</dbReference>
<protein>
    <recommendedName>
        <fullName evidence="4 5">N5-carboxyaminoimidazole ribonucleotide synthase</fullName>
        <shortName evidence="4 5">N5-CAIR synthase</shortName>
        <ecNumber evidence="4 5">6.3.4.18</ecNumber>
    </recommendedName>
    <alternativeName>
        <fullName evidence="4 5">5-(carboxyamino)imidazole ribonucleotide synthetase</fullName>
    </alternativeName>
</protein>
<keyword evidence="1 4" id="KW-0547">Nucleotide-binding</keyword>
<keyword evidence="2 4" id="KW-0658">Purine biosynthesis</keyword>
<dbReference type="SUPFAM" id="SSF51246">
    <property type="entry name" value="Rudiment single hybrid motif"/>
    <property type="match status" value="1"/>
</dbReference>
<evidence type="ECO:0000256" key="1">
    <source>
        <dbReference type="ARBA" id="ARBA00022741"/>
    </source>
</evidence>
<comment type="catalytic activity">
    <reaction evidence="4 5">
        <text>5-amino-1-(5-phospho-beta-D-ribosyl)imidazole + hydrogencarbonate + ATP = 5-carboxyamino-1-(5-phospho-D-ribosyl)imidazole + ADP + phosphate + 2 H(+)</text>
        <dbReference type="Rhea" id="RHEA:19317"/>
        <dbReference type="ChEBI" id="CHEBI:15378"/>
        <dbReference type="ChEBI" id="CHEBI:17544"/>
        <dbReference type="ChEBI" id="CHEBI:30616"/>
        <dbReference type="ChEBI" id="CHEBI:43474"/>
        <dbReference type="ChEBI" id="CHEBI:58730"/>
        <dbReference type="ChEBI" id="CHEBI:137981"/>
        <dbReference type="ChEBI" id="CHEBI:456216"/>
        <dbReference type="EC" id="6.3.4.18"/>
    </reaction>
</comment>
<dbReference type="GO" id="GO:0005829">
    <property type="term" value="C:cytosol"/>
    <property type="evidence" value="ECO:0007669"/>
    <property type="project" value="TreeGrafter"/>
</dbReference>
<dbReference type="InterPro" id="IPR013815">
    <property type="entry name" value="ATP_grasp_subdomain_1"/>
</dbReference>
<dbReference type="InterPro" id="IPR011054">
    <property type="entry name" value="Rudment_hybrid_motif"/>
</dbReference>
<dbReference type="OrthoDB" id="9804625at2"/>
<dbReference type="InterPro" id="IPR016185">
    <property type="entry name" value="PreATP-grasp_dom_sf"/>
</dbReference>
<dbReference type="EMBL" id="CP032157">
    <property type="protein sequence ID" value="AXY74718.1"/>
    <property type="molecule type" value="Genomic_DNA"/>
</dbReference>
<gene>
    <name evidence="4 5" type="primary">purK</name>
    <name evidence="7" type="ORF">D3H65_12310</name>
</gene>
<feature type="binding site" evidence="4">
    <location>
        <position position="101"/>
    </location>
    <ligand>
        <name>ATP</name>
        <dbReference type="ChEBI" id="CHEBI:30616"/>
    </ligand>
</feature>
<dbReference type="InterPro" id="IPR011761">
    <property type="entry name" value="ATP-grasp"/>
</dbReference>
<feature type="binding site" evidence="4">
    <location>
        <position position="139"/>
    </location>
    <ligand>
        <name>ATP</name>
        <dbReference type="ChEBI" id="CHEBI:30616"/>
    </ligand>
</feature>
<dbReference type="GO" id="GO:0006189">
    <property type="term" value="P:'de novo' IMP biosynthetic process"/>
    <property type="evidence" value="ECO:0007669"/>
    <property type="project" value="UniProtKB-UniRule"/>
</dbReference>
<evidence type="ECO:0000259" key="6">
    <source>
        <dbReference type="PROSITE" id="PS50975"/>
    </source>
</evidence>
<evidence type="ECO:0000313" key="7">
    <source>
        <dbReference type="EMBL" id="AXY74718.1"/>
    </source>
</evidence>
<feature type="binding site" evidence="4">
    <location>
        <begin position="170"/>
        <end position="173"/>
    </location>
    <ligand>
        <name>ATP</name>
        <dbReference type="ChEBI" id="CHEBI:30616"/>
    </ligand>
</feature>
<evidence type="ECO:0000256" key="4">
    <source>
        <dbReference type="HAMAP-Rule" id="MF_01928"/>
    </source>
</evidence>
<proteinExistence type="inferred from homology"/>
<comment type="subunit">
    <text evidence="4 5">Homodimer.</text>
</comment>
<dbReference type="InterPro" id="IPR040686">
    <property type="entry name" value="PurK_C"/>
</dbReference>
<dbReference type="InterPro" id="IPR054350">
    <property type="entry name" value="PurT/PurK_preATP-grasp"/>
</dbReference>
<dbReference type="GO" id="GO:0034028">
    <property type="term" value="F:5-(carboxyamino)imidazole ribonucleotide synthase activity"/>
    <property type="evidence" value="ECO:0007669"/>
    <property type="project" value="UniProtKB-UniRule"/>
</dbReference>
<dbReference type="PANTHER" id="PTHR11609">
    <property type="entry name" value="PURINE BIOSYNTHESIS PROTEIN 6/7, PUR6/7"/>
    <property type="match status" value="1"/>
</dbReference>
<keyword evidence="3 4" id="KW-0067">ATP-binding</keyword>
<dbReference type="PROSITE" id="PS50975">
    <property type="entry name" value="ATP_GRASP"/>
    <property type="match status" value="1"/>
</dbReference>
<feature type="domain" description="ATP-grasp" evidence="6">
    <location>
        <begin position="105"/>
        <end position="287"/>
    </location>
</feature>
<comment type="caution">
    <text evidence="4">Lacks conserved residue(s) required for the propagation of feature annotation.</text>
</comment>
<dbReference type="RefSeq" id="WP_119050601.1">
    <property type="nucleotide sequence ID" value="NZ_CP032157.1"/>
</dbReference>
<keyword evidence="8" id="KW-1185">Reference proteome</keyword>
<dbReference type="Gene3D" id="3.30.470.20">
    <property type="entry name" value="ATP-grasp fold, B domain"/>
    <property type="match status" value="1"/>
</dbReference>
<dbReference type="Pfam" id="PF02222">
    <property type="entry name" value="ATP-grasp"/>
    <property type="match status" value="1"/>
</dbReference>
<dbReference type="Gene3D" id="3.40.50.20">
    <property type="match status" value="1"/>
</dbReference>
<dbReference type="HAMAP" id="MF_01928">
    <property type="entry name" value="PurK"/>
    <property type="match status" value="1"/>
</dbReference>
<reference evidence="7 8" key="1">
    <citation type="submission" date="2018-09" db="EMBL/GenBank/DDBJ databases">
        <title>Genome sequencing of strain 6GH32-13.</title>
        <authorList>
            <person name="Weon H.-Y."/>
            <person name="Heo J."/>
            <person name="Kwon S.-W."/>
        </authorList>
    </citation>
    <scope>NUCLEOTIDE SEQUENCE [LARGE SCALE GENOMIC DNA]</scope>
    <source>
        <strain evidence="7 8">5GH32-13</strain>
    </source>
</reference>
<organism evidence="7 8">
    <name type="scientific">Paraflavitalea soli</name>
    <dbReference type="NCBI Taxonomy" id="2315862"/>
    <lineage>
        <taxon>Bacteria</taxon>
        <taxon>Pseudomonadati</taxon>
        <taxon>Bacteroidota</taxon>
        <taxon>Chitinophagia</taxon>
        <taxon>Chitinophagales</taxon>
        <taxon>Chitinophagaceae</taxon>
        <taxon>Paraflavitalea</taxon>
    </lineage>
</organism>
<name>A0A3B7MKL2_9BACT</name>
<dbReference type="GO" id="GO:0004638">
    <property type="term" value="F:phosphoribosylaminoimidazole carboxylase activity"/>
    <property type="evidence" value="ECO:0007669"/>
    <property type="project" value="InterPro"/>
</dbReference>
<dbReference type="Proteomes" id="UP000263900">
    <property type="component" value="Chromosome"/>
</dbReference>
<sequence>MQKVGILGGGQLGRMLLQAAANYPVETYVMENDPACPAAHLCHHFTKGDIQNFDDVYNFGKGLDALTIEIEAVNEDALEKLEQEGVKIYPRPSALRTIKNKILQKQFYKDLQIPTAPFVITQNKADLRQQTAFLPAVHKIGLGGYDGRGVQVIKTADALDKGFDAPAVLEKMVVIHKEIAIIVAINAKGETALYPAVDMVFDPSLNLLDYQISPADIPEKNLWKIEAMALAVVKGLKSPGLFAVELFIDKQGDVFVNETAPRVHNSGHHTIEANYSSQFDMLWRIMLDYPLGNPDHIISAAIVNVLGAEGYSGDAKYDGLEEVLQMDNVFVHIYGKKQTKPGRKMGHVTIVSKDKHDLTYKAHRIKNTLKVTS</sequence>
<dbReference type="NCBIfam" id="NF004679">
    <property type="entry name" value="PRK06019.1-5"/>
    <property type="match status" value="1"/>
</dbReference>
<dbReference type="Pfam" id="PF17769">
    <property type="entry name" value="PurK_C"/>
    <property type="match status" value="1"/>
</dbReference>
<dbReference type="EC" id="6.3.4.18" evidence="4 5"/>
<comment type="similarity">
    <text evidence="4 5">Belongs to the PurK/PurT family.</text>
</comment>
<comment type="function">
    <text evidence="4">Catalyzes the ATP-dependent conversion of 5-aminoimidazole ribonucleotide (AIR) and HCO(3)(-) to N5-carboxyaminoimidazole ribonucleotide (N5-CAIR).</text>
</comment>
<dbReference type="AlphaFoldDB" id="A0A3B7MKL2"/>
<accession>A0A3B7MKL2</accession>
<dbReference type="GO" id="GO:0005524">
    <property type="term" value="F:ATP binding"/>
    <property type="evidence" value="ECO:0007669"/>
    <property type="project" value="UniProtKB-UniRule"/>
</dbReference>
<dbReference type="SUPFAM" id="SSF56059">
    <property type="entry name" value="Glutathione synthetase ATP-binding domain-like"/>
    <property type="match status" value="1"/>
</dbReference>
<dbReference type="GO" id="GO:0046872">
    <property type="term" value="F:metal ion binding"/>
    <property type="evidence" value="ECO:0007669"/>
    <property type="project" value="InterPro"/>
</dbReference>
<dbReference type="PANTHER" id="PTHR11609:SF5">
    <property type="entry name" value="PHOSPHORIBOSYLAMINOIMIDAZOLE CARBOXYLASE"/>
    <property type="match status" value="1"/>
</dbReference>